<organism evidence="20 21">
    <name type="scientific">Leucosporidium creatinivorum</name>
    <dbReference type="NCBI Taxonomy" id="106004"/>
    <lineage>
        <taxon>Eukaryota</taxon>
        <taxon>Fungi</taxon>
        <taxon>Dikarya</taxon>
        <taxon>Basidiomycota</taxon>
        <taxon>Pucciniomycotina</taxon>
        <taxon>Microbotryomycetes</taxon>
        <taxon>Leucosporidiales</taxon>
        <taxon>Leucosporidium</taxon>
    </lineage>
</organism>
<feature type="signal peptide" evidence="18">
    <location>
        <begin position="1"/>
        <end position="19"/>
    </location>
</feature>
<dbReference type="InterPro" id="IPR001547">
    <property type="entry name" value="Glyco_hydro_5"/>
</dbReference>
<evidence type="ECO:0000256" key="13">
    <source>
        <dbReference type="ARBA" id="ARBA00041472"/>
    </source>
</evidence>
<evidence type="ECO:0000256" key="16">
    <source>
        <dbReference type="RuleBase" id="RU361153"/>
    </source>
</evidence>
<evidence type="ECO:0000256" key="1">
    <source>
        <dbReference type="ARBA" id="ARBA00004613"/>
    </source>
</evidence>
<dbReference type="PANTHER" id="PTHR31297">
    <property type="entry name" value="GLUCAN ENDO-1,6-BETA-GLUCOSIDASE B"/>
    <property type="match status" value="1"/>
</dbReference>
<evidence type="ECO:0000256" key="6">
    <source>
        <dbReference type="ARBA" id="ARBA00023180"/>
    </source>
</evidence>
<dbReference type="InParanoid" id="A0A1Y2EG99"/>
<proteinExistence type="inferred from homology"/>
<comment type="function">
    <text evidence="11">Beta-glucanases participate in the metabolism of beta-glucan, the main structural component of the cell wall. Acts on lutean, pustulan and 1,6-oligo-beta-D-glucosides.</text>
</comment>
<keyword evidence="5 16" id="KW-0378">Hydrolase</keyword>
<feature type="region of interest" description="Disordered" evidence="17">
    <location>
        <begin position="19"/>
        <end position="71"/>
    </location>
</feature>
<evidence type="ECO:0000256" key="14">
    <source>
        <dbReference type="ARBA" id="ARBA00042025"/>
    </source>
</evidence>
<dbReference type="GO" id="GO:0004338">
    <property type="term" value="F:glucan exo-1,3-beta-glucosidase activity"/>
    <property type="evidence" value="ECO:0007669"/>
    <property type="project" value="TreeGrafter"/>
</dbReference>
<evidence type="ECO:0000256" key="17">
    <source>
        <dbReference type="SAM" id="MobiDB-lite"/>
    </source>
</evidence>
<keyword evidence="3" id="KW-0964">Secreted</keyword>
<accession>A0A1Y2EG99</accession>
<dbReference type="OrthoDB" id="1887033at2759"/>
<dbReference type="AlphaFoldDB" id="A0A1Y2EG99"/>
<sequence>MLLLLIAAVAAYMNDSASSNASTTSAASADSAESGKASTSKAATAAAGKSGSSTKSTSAPSTSSSAVSISGASNASSSTAWIPVKKVRGVNLGSLFVFEPWMAGTSWKTLGCDGYDSEWQCIEAVGLDKVQAGFENHWNTFYNATDFTAMASVGLNLVRIPLGFWTVDALIGDDYFPTGSWKYVKQVVGWAKDAGLYVILDLHGAPGSQTTAQAFTGHTVDTAGFFTTDNFQRAVDCLTNWTTEVHTNDIFSTVVMLQVVNEPLQDTSKTGTMLSEFYPNALKAVRDAEAALGISCDDSSYACLGVQYMDKAWGGGDPTTDIDTTNHVVFDDHGYAQWIATEQSRSGYLDYLCTTTRSTDMSPIIVGEWSLSAMEDQNDEFKLDSDGATAFYQQFAAAQLLSAEKGVGWIFWSWKTELGDPRWSYQEAVAATFFPTDLDTI</sequence>
<dbReference type="PANTHER" id="PTHR31297:SF39">
    <property type="entry name" value="GLUCAN ENDO-1,6-BETA-GLUCOSIDASE B"/>
    <property type="match status" value="1"/>
</dbReference>
<evidence type="ECO:0000256" key="9">
    <source>
        <dbReference type="ARBA" id="ARBA00023326"/>
    </source>
</evidence>
<dbReference type="EC" id="3.2.1.75" evidence="12"/>
<evidence type="ECO:0000256" key="8">
    <source>
        <dbReference type="ARBA" id="ARBA00023295"/>
    </source>
</evidence>
<evidence type="ECO:0000256" key="15">
    <source>
        <dbReference type="ARBA" id="ARBA00043257"/>
    </source>
</evidence>
<keyword evidence="9" id="KW-0624">Polysaccharide degradation</keyword>
<evidence type="ECO:0000256" key="11">
    <source>
        <dbReference type="ARBA" id="ARBA00037628"/>
    </source>
</evidence>
<feature type="domain" description="Glycoside hydrolase family 5" evidence="19">
    <location>
        <begin position="131"/>
        <end position="416"/>
    </location>
</feature>
<name>A0A1Y2EG99_9BASI</name>
<protein>
    <recommendedName>
        <fullName evidence="12">glucan endo-1,6-beta-glucosidase</fullName>
        <ecNumber evidence="12">3.2.1.75</ecNumber>
    </recommendedName>
    <alternativeName>
        <fullName evidence="14">Beta-1,6-glucanase B</fullName>
    </alternativeName>
    <alternativeName>
        <fullName evidence="13">Endo-1,6-beta-D-glucanase B</fullName>
    </alternativeName>
    <alternativeName>
        <fullName evidence="15">Endo-1,6-beta-glucanase B</fullName>
    </alternativeName>
</protein>
<evidence type="ECO:0000313" key="21">
    <source>
        <dbReference type="Proteomes" id="UP000193467"/>
    </source>
</evidence>
<dbReference type="STRING" id="106004.A0A1Y2EG99"/>
<evidence type="ECO:0000313" key="20">
    <source>
        <dbReference type="EMBL" id="ORY70599.1"/>
    </source>
</evidence>
<keyword evidence="21" id="KW-1185">Reference proteome</keyword>
<dbReference type="GO" id="GO:0009986">
    <property type="term" value="C:cell surface"/>
    <property type="evidence" value="ECO:0007669"/>
    <property type="project" value="TreeGrafter"/>
</dbReference>
<evidence type="ECO:0000256" key="3">
    <source>
        <dbReference type="ARBA" id="ARBA00022525"/>
    </source>
</evidence>
<dbReference type="GO" id="GO:0009251">
    <property type="term" value="P:glucan catabolic process"/>
    <property type="evidence" value="ECO:0007669"/>
    <property type="project" value="TreeGrafter"/>
</dbReference>
<evidence type="ECO:0000256" key="18">
    <source>
        <dbReference type="SAM" id="SignalP"/>
    </source>
</evidence>
<dbReference type="GO" id="GO:0046557">
    <property type="term" value="F:glucan endo-1,6-beta-glucosidase activity"/>
    <property type="evidence" value="ECO:0007669"/>
    <property type="project" value="UniProtKB-EC"/>
</dbReference>
<evidence type="ECO:0000259" key="19">
    <source>
        <dbReference type="Pfam" id="PF00150"/>
    </source>
</evidence>
<comment type="catalytic activity">
    <reaction evidence="10">
        <text>Random hydrolysis of (1-&gt;6)-linkages in (1-&gt;6)-beta-D-glucans.</text>
        <dbReference type="EC" id="3.2.1.75"/>
    </reaction>
</comment>
<feature type="non-terminal residue" evidence="20">
    <location>
        <position position="441"/>
    </location>
</feature>
<dbReference type="InterPro" id="IPR017853">
    <property type="entry name" value="GH"/>
</dbReference>
<dbReference type="Gene3D" id="3.20.20.80">
    <property type="entry name" value="Glycosidases"/>
    <property type="match status" value="1"/>
</dbReference>
<reference evidence="20 21" key="1">
    <citation type="submission" date="2016-07" db="EMBL/GenBank/DDBJ databases">
        <title>Pervasive Adenine N6-methylation of Active Genes in Fungi.</title>
        <authorList>
            <consortium name="DOE Joint Genome Institute"/>
            <person name="Mondo S.J."/>
            <person name="Dannebaum R.O."/>
            <person name="Kuo R.C."/>
            <person name="Labutti K."/>
            <person name="Haridas S."/>
            <person name="Kuo A."/>
            <person name="Salamov A."/>
            <person name="Ahrendt S.R."/>
            <person name="Lipzen A."/>
            <person name="Sullivan W."/>
            <person name="Andreopoulos W.B."/>
            <person name="Clum A."/>
            <person name="Lindquist E."/>
            <person name="Daum C."/>
            <person name="Ramamoorthy G.K."/>
            <person name="Gryganskyi A."/>
            <person name="Culley D."/>
            <person name="Magnuson J.K."/>
            <person name="James T.Y."/>
            <person name="O'Malley M.A."/>
            <person name="Stajich J.E."/>
            <person name="Spatafora J.W."/>
            <person name="Visel A."/>
            <person name="Grigoriev I.V."/>
        </authorList>
    </citation>
    <scope>NUCLEOTIDE SEQUENCE [LARGE SCALE GENOMIC DNA]</scope>
    <source>
        <strain evidence="20 21">62-1032</strain>
    </source>
</reference>
<keyword evidence="7" id="KW-0119">Carbohydrate metabolism</keyword>
<comment type="subcellular location">
    <subcellularLocation>
        <location evidence="1">Secreted</location>
    </subcellularLocation>
</comment>
<dbReference type="Proteomes" id="UP000193467">
    <property type="component" value="Unassembled WGS sequence"/>
</dbReference>
<evidence type="ECO:0000256" key="12">
    <source>
        <dbReference type="ARBA" id="ARBA00038935"/>
    </source>
</evidence>
<evidence type="ECO:0000256" key="10">
    <source>
        <dbReference type="ARBA" id="ARBA00036633"/>
    </source>
</evidence>
<comment type="caution">
    <text evidence="20">The sequence shown here is derived from an EMBL/GenBank/DDBJ whole genome shotgun (WGS) entry which is preliminary data.</text>
</comment>
<dbReference type="GO" id="GO:0005576">
    <property type="term" value="C:extracellular region"/>
    <property type="evidence" value="ECO:0007669"/>
    <property type="project" value="UniProtKB-SubCell"/>
</dbReference>
<evidence type="ECO:0000256" key="2">
    <source>
        <dbReference type="ARBA" id="ARBA00005641"/>
    </source>
</evidence>
<evidence type="ECO:0000256" key="4">
    <source>
        <dbReference type="ARBA" id="ARBA00022729"/>
    </source>
</evidence>
<keyword evidence="4 18" id="KW-0732">Signal</keyword>
<keyword evidence="6" id="KW-0325">Glycoprotein</keyword>
<dbReference type="SUPFAM" id="SSF51445">
    <property type="entry name" value="(Trans)glycosidases"/>
    <property type="match status" value="1"/>
</dbReference>
<evidence type="ECO:0000256" key="7">
    <source>
        <dbReference type="ARBA" id="ARBA00023277"/>
    </source>
</evidence>
<gene>
    <name evidence="20" type="ORF">BCR35DRAFT_354529</name>
</gene>
<dbReference type="InterPro" id="IPR050386">
    <property type="entry name" value="Glycosyl_hydrolase_5"/>
</dbReference>
<dbReference type="EMBL" id="MCGR01000055">
    <property type="protein sequence ID" value="ORY70599.1"/>
    <property type="molecule type" value="Genomic_DNA"/>
</dbReference>
<comment type="similarity">
    <text evidence="2 16">Belongs to the glycosyl hydrolase 5 (cellulase A) family.</text>
</comment>
<dbReference type="Pfam" id="PF00150">
    <property type="entry name" value="Cellulase"/>
    <property type="match status" value="1"/>
</dbReference>
<keyword evidence="8 16" id="KW-0326">Glycosidase</keyword>
<feature type="chain" id="PRO_5012124146" description="glucan endo-1,6-beta-glucosidase" evidence="18">
    <location>
        <begin position="20"/>
        <end position="441"/>
    </location>
</feature>
<evidence type="ECO:0000256" key="5">
    <source>
        <dbReference type="ARBA" id="ARBA00022801"/>
    </source>
</evidence>